<keyword evidence="1" id="KW-0472">Membrane</keyword>
<accession>A0A2C9DEA0</accession>
<keyword evidence="1" id="KW-0812">Transmembrane</keyword>
<keyword evidence="1" id="KW-1133">Transmembrane helix</keyword>
<proteinExistence type="predicted"/>
<dbReference type="EMBL" id="LT960614">
    <property type="protein sequence ID" value="SON58231.1"/>
    <property type="molecule type" value="Genomic_DNA"/>
</dbReference>
<protein>
    <submittedName>
        <fullName evidence="3">Flp pilus assembly protein TadG</fullName>
    </submittedName>
</protein>
<dbReference type="InterPro" id="IPR012495">
    <property type="entry name" value="TadE-like_dom"/>
</dbReference>
<feature type="domain" description="TadE-like" evidence="2">
    <location>
        <begin position="60"/>
        <end position="92"/>
    </location>
</feature>
<keyword evidence="4" id="KW-1185">Reference proteome</keyword>
<dbReference type="KEGG" id="hdi:HDIA_4690"/>
<evidence type="ECO:0000256" key="1">
    <source>
        <dbReference type="SAM" id="Phobius"/>
    </source>
</evidence>
<name>A0A2C9DEA0_9HYPH</name>
<dbReference type="Pfam" id="PF07811">
    <property type="entry name" value="TadE"/>
    <property type="match status" value="1"/>
</dbReference>
<sequence length="226" mass="24438">MQIDDLRRKSGPYVLRRFWTEMTLKVAAMGIRGHRRSHRPSSAASGMLGRLGAFGRATGGVAAVEFAFIAPILLLLFLGTSEIGEVLRVSRRVDRISFTIADLVGQSSTMTTSEMNGIFEAADAILSPYSTSGLRIVVSVVDDKNKVVWSKAYNGATALSSGANGPITVGADAIPSGTQLIVVEVSYAYQWLIATNWAGFGNNHGYTFDRFFSMRPRVSDTITFSS</sequence>
<organism evidence="3 4">
    <name type="scientific">Hartmannibacter diazotrophicus</name>
    <dbReference type="NCBI Taxonomy" id="1482074"/>
    <lineage>
        <taxon>Bacteria</taxon>
        <taxon>Pseudomonadati</taxon>
        <taxon>Pseudomonadota</taxon>
        <taxon>Alphaproteobacteria</taxon>
        <taxon>Hyphomicrobiales</taxon>
        <taxon>Pleomorphomonadaceae</taxon>
        <taxon>Hartmannibacter</taxon>
    </lineage>
</organism>
<reference evidence="4" key="1">
    <citation type="submission" date="2017-09" db="EMBL/GenBank/DDBJ databases">
        <title>Genome sequence of Nannocystis excedens DSM 71.</title>
        <authorList>
            <person name="Blom J."/>
        </authorList>
    </citation>
    <scope>NUCLEOTIDE SEQUENCE [LARGE SCALE GENOMIC DNA]</scope>
    <source>
        <strain evidence="4">type strain: E19</strain>
    </source>
</reference>
<gene>
    <name evidence="3" type="ORF">HDIA_4690</name>
</gene>
<evidence type="ECO:0000313" key="3">
    <source>
        <dbReference type="EMBL" id="SON58231.1"/>
    </source>
</evidence>
<evidence type="ECO:0000313" key="4">
    <source>
        <dbReference type="Proteomes" id="UP000223606"/>
    </source>
</evidence>
<dbReference type="Proteomes" id="UP000223606">
    <property type="component" value="Chromosome 1"/>
</dbReference>
<dbReference type="AlphaFoldDB" id="A0A2C9DEA0"/>
<evidence type="ECO:0000259" key="2">
    <source>
        <dbReference type="Pfam" id="PF07811"/>
    </source>
</evidence>
<feature type="transmembrane region" description="Helical" evidence="1">
    <location>
        <begin position="57"/>
        <end position="78"/>
    </location>
</feature>